<evidence type="ECO:0000313" key="2">
    <source>
        <dbReference type="EMBL" id="KAF4948154.1"/>
    </source>
</evidence>
<dbReference type="PANTHER" id="PTHR32387:SF0">
    <property type="entry name" value="PROTEIN NO VEIN"/>
    <property type="match status" value="1"/>
</dbReference>
<dbReference type="Gene3D" id="3.30.565.10">
    <property type="entry name" value="Histidine kinase-like ATPase, C-terminal domain"/>
    <property type="match status" value="1"/>
</dbReference>
<dbReference type="SUPFAM" id="SSF55874">
    <property type="entry name" value="ATPase domain of HSP90 chaperone/DNA topoisomerase II/histidine kinase"/>
    <property type="match status" value="1"/>
</dbReference>
<feature type="compositionally biased region" description="Basic and acidic residues" evidence="1">
    <location>
        <begin position="293"/>
        <end position="312"/>
    </location>
</feature>
<dbReference type="Proteomes" id="UP000604273">
    <property type="component" value="Unassembled WGS sequence"/>
</dbReference>
<feature type="compositionally biased region" description="Polar residues" evidence="1">
    <location>
        <begin position="1467"/>
        <end position="1485"/>
    </location>
</feature>
<dbReference type="PANTHER" id="PTHR32387">
    <property type="entry name" value="WU:FJ29H11"/>
    <property type="match status" value="1"/>
</dbReference>
<gene>
    <name evidence="2" type="ORF">FGADI_9849</name>
</gene>
<accession>A0A8H4WSF0</accession>
<feature type="compositionally biased region" description="Low complexity" evidence="1">
    <location>
        <begin position="1431"/>
        <end position="1442"/>
    </location>
</feature>
<feature type="compositionally biased region" description="Polar residues" evidence="1">
    <location>
        <begin position="1389"/>
        <end position="1408"/>
    </location>
</feature>
<keyword evidence="3" id="KW-1185">Reference proteome</keyword>
<evidence type="ECO:0008006" key="4">
    <source>
        <dbReference type="Google" id="ProtNLM"/>
    </source>
</evidence>
<protein>
    <recommendedName>
        <fullName evidence="4">Protein NO VEIN C-terminal domain-containing protein</fullName>
    </recommendedName>
</protein>
<organism evidence="2 3">
    <name type="scientific">Fusarium gaditjirri</name>
    <dbReference type="NCBI Taxonomy" id="282569"/>
    <lineage>
        <taxon>Eukaryota</taxon>
        <taxon>Fungi</taxon>
        <taxon>Dikarya</taxon>
        <taxon>Ascomycota</taxon>
        <taxon>Pezizomycotina</taxon>
        <taxon>Sordariomycetes</taxon>
        <taxon>Hypocreomycetidae</taxon>
        <taxon>Hypocreales</taxon>
        <taxon>Nectriaceae</taxon>
        <taxon>Fusarium</taxon>
        <taxon>Fusarium nisikadoi species complex</taxon>
    </lineage>
</organism>
<dbReference type="NCBIfam" id="NF047352">
    <property type="entry name" value="P_loop_sacsin"/>
    <property type="match status" value="1"/>
</dbReference>
<dbReference type="InterPro" id="IPR036890">
    <property type="entry name" value="HATPase_C_sf"/>
</dbReference>
<feature type="compositionally biased region" description="Acidic residues" evidence="1">
    <location>
        <begin position="1353"/>
        <end position="1377"/>
    </location>
</feature>
<dbReference type="EMBL" id="JABFAI010000268">
    <property type="protein sequence ID" value="KAF4948154.1"/>
    <property type="molecule type" value="Genomic_DNA"/>
</dbReference>
<name>A0A8H4WSF0_9HYPO</name>
<reference evidence="2" key="2">
    <citation type="submission" date="2020-05" db="EMBL/GenBank/DDBJ databases">
        <authorList>
            <person name="Kim H.-S."/>
            <person name="Proctor R.H."/>
            <person name="Brown D.W."/>
        </authorList>
    </citation>
    <scope>NUCLEOTIDE SEQUENCE</scope>
    <source>
        <strain evidence="2">NRRL 45417</strain>
    </source>
</reference>
<proteinExistence type="predicted"/>
<comment type="caution">
    <text evidence="2">The sequence shown here is derived from an EMBL/GenBank/DDBJ whole genome shotgun (WGS) entry which is preliminary data.</text>
</comment>
<feature type="region of interest" description="Disordered" evidence="1">
    <location>
        <begin position="1352"/>
        <end position="1488"/>
    </location>
</feature>
<sequence length="1722" mass="195733">MASVQEAQQIVRRLTRKYGYLREEMMDHIEQLNAGYRREIDEEWLRIETALSNSIKILAKQIYGSGARFVFELLQNAEDNIFNKARKANALPFISFKIYPNKIIVECNEDGFTESDLKAICDVGQSSKSASHGYIGAKGIGFKSVFIAASRVHIQSGNFSFEFRHKKTDPGIGMVRPIWVTPTESIPSPLTRITLYIHDQGDPEEIQHLKRIISMQFDELQETCLLFLRKLEQIGLEFYSENGELERSKYFRKHKIDDYRVSLETTSVAHGKETTQSQIYHITRQMATNLARSDNRELPDTQEAKNDKNDSSKAEVVLAFPITDNSEPLITQKNQDLFAFLPLRRSDYKFLIHSDFDTNANRQDIVTTSRRNLDLRGWIASAFFQAILQFCEHPALRYSWPLFLPFSDTKSDAFWSGLDHDIQNLMKKTPVLKSRNRIDLRLVGDVVILPGDAKDAEGHPLFDDPTRDLYLSPNYSQKTIEILIGYGLQLMSIQTVLDLLETDLRSSNSKFHGKNTTNEWHSAVARLLSTLLKISISIKQRLKPLPLLPLTSGAWTSTTSGPVYFPTTGGIGIPNSLDLRVITVDACSNSDRNTLFQDLGVCQAPHDDVRASILRAFNSKVIPFNTIQDYLSFLYLTHRTGERGQEQYTKAQVVTSALIRKNPHRTDIYLPGTDHAYSPASLLAVAGASAGLSVDFLHSGHMEGIPDKPSLFHPSWERWLCSSMGVRERLRLVSQDGHGLSDVFLYVFQHRSEKFLGLFEHLWLHEKWTLLSNRTLRSKIEDLPAQKLCGVDYSIKLKETWLPLKALRELVDRYMEYPDQFPFLKLEESDTTEQIGSKWNFLSNYFSVSEDDSVDFLLQILRYIQRSCPKPSSDSQARKVFDLYVAIYAKLTVASDGPEARRKVTRFFHERGVLDPNRNDPRWTRSLSCLWTAPPDMVTFHSLRASYKERVDDERFRNIENLFRGTLQIPDASLDNLVTELAKLREEGCEEIPRMRTIYDYLHKAKVSLQSLKAAFEASPLIYCETRRGESGWYKASDCLWSSETVIRGKAILDECWEAYESFFVGKLGVKLLTLQMVYDELRHSSGNKTEETKAAVLSLNGLLQTETTRLDPVPIRKAKVFPVRYPTGTVVLSSVSVDFAIGDRDKLKTMFRDKIALLDFDLEDVRRLRPLIEWLELQDRYLSNSVKESTFISSDSERPISIPNRDLKRKAYHIARVAATFNSPRFEDNPSGLYEQLRTMRVVEVERISSVLKIFQNKQPFEVPVATANEHIEDSTGTLTIYVPKDRRAQELCFGSILPRKLAAWLMRSSESPIDGPIQMDIAKVLTAIFASERFVLDDVLDDQGILKVSFDNEDEEEYSDEAEERQAEGQEEDGQEQGLSDSRLGTEDTSPEQLTPTHSSANTGTSPFAGPSGILPEGSPPETFVEAISQQSQMSYQPPSGRVHRSSQSDLFAGSSQLLHPPSDQAPSNPLSALISPSDQQSSEDARYRSLLDRVIEKARNATFPSRGSFDMSNMRDALPGGDTDAYQSFDGLDVMGQFRSTNQLERDKKVGAAGELYVFELLSCLDLPNWNRANWQSTIRSYVTIHPDYTDLQAWRGYETADLVYVDAEGHLTNMLIGCGYLGHDEWHGARPRYYIEVKTTTGPCSNAFYMSGKQYELMQRIHHTEDHSEIYIVFRVFQLNSDGMGLCVYTDPEQLRQDGSLVFKGQTWSITPGPNIGR</sequence>
<dbReference type="OrthoDB" id="1262810at2759"/>
<evidence type="ECO:0000313" key="3">
    <source>
        <dbReference type="Proteomes" id="UP000604273"/>
    </source>
</evidence>
<dbReference type="InterPro" id="IPR052957">
    <property type="entry name" value="Auxin_embryo_med"/>
</dbReference>
<reference evidence="2" key="1">
    <citation type="journal article" date="2020" name="BMC Genomics">
        <title>Correction to: Identification and distribution of gene clusters required for synthesis of sphingolipid metabolism inhibitors in diverse species of the filamentous fungus Fusarium.</title>
        <authorList>
            <person name="Kim H.S."/>
            <person name="Lohmar J.M."/>
            <person name="Busman M."/>
            <person name="Brown D.W."/>
            <person name="Naumann T.A."/>
            <person name="Divon H.H."/>
            <person name="Lysoe E."/>
            <person name="Uhlig S."/>
            <person name="Proctor R.H."/>
        </authorList>
    </citation>
    <scope>NUCLEOTIDE SEQUENCE</scope>
    <source>
        <strain evidence="2">NRRL 45417</strain>
    </source>
</reference>
<feature type="region of interest" description="Disordered" evidence="1">
    <location>
        <begin position="290"/>
        <end position="312"/>
    </location>
</feature>
<evidence type="ECO:0000256" key="1">
    <source>
        <dbReference type="SAM" id="MobiDB-lite"/>
    </source>
</evidence>
<feature type="compositionally biased region" description="Polar residues" evidence="1">
    <location>
        <begin position="1448"/>
        <end position="1460"/>
    </location>
</feature>